<dbReference type="InterPro" id="IPR036291">
    <property type="entry name" value="NAD(P)-bd_dom_sf"/>
</dbReference>
<dbReference type="GO" id="GO:0008270">
    <property type="term" value="F:zinc ion binding"/>
    <property type="evidence" value="ECO:0007669"/>
    <property type="project" value="InterPro"/>
</dbReference>
<dbReference type="Pfam" id="PF08240">
    <property type="entry name" value="ADH_N"/>
    <property type="match status" value="1"/>
</dbReference>
<dbReference type="KEGG" id="mspg:F6B93_12020"/>
<dbReference type="SUPFAM" id="SSF50129">
    <property type="entry name" value="GroES-like"/>
    <property type="match status" value="1"/>
</dbReference>
<feature type="domain" description="Alcohol dehydrogenase-like N-terminal" evidence="7">
    <location>
        <begin position="33"/>
        <end position="151"/>
    </location>
</feature>
<feature type="domain" description="Alcohol dehydrogenase-like C-terminal" evidence="6">
    <location>
        <begin position="193"/>
        <end position="325"/>
    </location>
</feature>
<dbReference type="Gene3D" id="3.40.50.720">
    <property type="entry name" value="NAD(P)-binding Rossmann-like Domain"/>
    <property type="match status" value="1"/>
</dbReference>
<evidence type="ECO:0000259" key="6">
    <source>
        <dbReference type="Pfam" id="PF00107"/>
    </source>
</evidence>
<proteinExistence type="inferred from homology"/>
<evidence type="ECO:0000256" key="3">
    <source>
        <dbReference type="ARBA" id="ARBA00022833"/>
    </source>
</evidence>
<dbReference type="InterPro" id="IPR050129">
    <property type="entry name" value="Zn_alcohol_dh"/>
</dbReference>
<comment type="similarity">
    <text evidence="5">Belongs to the zinc-containing alcohol dehydrogenase family.</text>
</comment>
<protein>
    <submittedName>
        <fullName evidence="8">Zinc-binding dehydrogenase</fullName>
    </submittedName>
</protein>
<evidence type="ECO:0000313" key="8">
    <source>
        <dbReference type="EMBL" id="QUR67730.1"/>
    </source>
</evidence>
<gene>
    <name evidence="8" type="ORF">F6B93_12020</name>
</gene>
<keyword evidence="2 5" id="KW-0479">Metal-binding</keyword>
<dbReference type="EMBL" id="CP046600">
    <property type="protein sequence ID" value="QUR67730.1"/>
    <property type="molecule type" value="Genomic_DNA"/>
</dbReference>
<dbReference type="Pfam" id="PF00107">
    <property type="entry name" value="ADH_zinc_N"/>
    <property type="match status" value="1"/>
</dbReference>
<dbReference type="RefSeq" id="WP_211695303.1">
    <property type="nucleotide sequence ID" value="NZ_CP046600.1"/>
</dbReference>
<evidence type="ECO:0000256" key="1">
    <source>
        <dbReference type="ARBA" id="ARBA00001947"/>
    </source>
</evidence>
<evidence type="ECO:0000256" key="4">
    <source>
        <dbReference type="ARBA" id="ARBA00023002"/>
    </source>
</evidence>
<reference evidence="8" key="1">
    <citation type="submission" date="2019-12" db="EMBL/GenBank/DDBJ databases">
        <title>Mycobacterium spongiae sp. nov.</title>
        <authorList>
            <person name="Stinear T."/>
        </authorList>
    </citation>
    <scope>NUCLEOTIDE SEQUENCE</scope>
    <source>
        <strain evidence="8">FSD4b-SM</strain>
    </source>
</reference>
<keyword evidence="4" id="KW-0560">Oxidoreductase</keyword>
<dbReference type="InterPro" id="IPR013149">
    <property type="entry name" value="ADH-like_C"/>
</dbReference>
<organism evidence="8 9">
    <name type="scientific">Mycobacterium spongiae</name>
    <dbReference type="NCBI Taxonomy" id="886343"/>
    <lineage>
        <taxon>Bacteria</taxon>
        <taxon>Bacillati</taxon>
        <taxon>Actinomycetota</taxon>
        <taxon>Actinomycetes</taxon>
        <taxon>Mycobacteriales</taxon>
        <taxon>Mycobacteriaceae</taxon>
        <taxon>Mycobacterium</taxon>
    </lineage>
</organism>
<dbReference type="Gene3D" id="3.90.180.10">
    <property type="entry name" value="Medium-chain alcohol dehydrogenases, catalytic domain"/>
    <property type="match status" value="1"/>
</dbReference>
<dbReference type="PANTHER" id="PTHR43401">
    <property type="entry name" value="L-THREONINE 3-DEHYDROGENASE"/>
    <property type="match status" value="1"/>
</dbReference>
<dbReference type="PANTHER" id="PTHR43401:SF2">
    <property type="entry name" value="L-THREONINE 3-DEHYDROGENASE"/>
    <property type="match status" value="1"/>
</dbReference>
<dbReference type="GO" id="GO:0016491">
    <property type="term" value="F:oxidoreductase activity"/>
    <property type="evidence" value="ECO:0007669"/>
    <property type="project" value="UniProtKB-KW"/>
</dbReference>
<dbReference type="InterPro" id="IPR011032">
    <property type="entry name" value="GroES-like_sf"/>
</dbReference>
<dbReference type="Proteomes" id="UP000682202">
    <property type="component" value="Chromosome"/>
</dbReference>
<keyword evidence="3 5" id="KW-0862">Zinc</keyword>
<dbReference type="InterPro" id="IPR002328">
    <property type="entry name" value="ADH_Zn_CS"/>
</dbReference>
<sequence>MSPGAVARALVLEAPRRLVAHKMPVPEVADDAGLVRVIACGLCGTDHEQYTGELSGGFAFVPGHETVGVLEAVGPRAAERWDVSAGDLVAVEVFQSCRDCPPCRTGEYRRCERHGLTDMYGFIPVERPPGLWGGYAEYQYLAPDSMLLRLPADLDPVVATLFNPLGAGIRWGTTVPGTGPGDVVAVLGPGVRGLCAAAAAKEAGAAFVMVTGLGPRDGDRLRLAEQFGADLAVDVGTDDPVAALRKATGGLADVVVDVTAKAPAAFAQAIALARPAGTVVVAGTRGWGSGAPGFTPDAVVFKELRVLGALGVDVAAYRAALDLLATRRYPFEQLPRRCVGLDDADDLLAVMAGERAGAAPVHGVLVP</sequence>
<evidence type="ECO:0000256" key="2">
    <source>
        <dbReference type="ARBA" id="ARBA00022723"/>
    </source>
</evidence>
<evidence type="ECO:0000313" key="9">
    <source>
        <dbReference type="Proteomes" id="UP000682202"/>
    </source>
</evidence>
<accession>A0A975JYN8</accession>
<name>A0A975JYN8_9MYCO</name>
<comment type="cofactor">
    <cofactor evidence="1 5">
        <name>Zn(2+)</name>
        <dbReference type="ChEBI" id="CHEBI:29105"/>
    </cofactor>
</comment>
<evidence type="ECO:0000256" key="5">
    <source>
        <dbReference type="RuleBase" id="RU361277"/>
    </source>
</evidence>
<dbReference type="SUPFAM" id="SSF51735">
    <property type="entry name" value="NAD(P)-binding Rossmann-fold domains"/>
    <property type="match status" value="1"/>
</dbReference>
<keyword evidence="9" id="KW-1185">Reference proteome</keyword>
<evidence type="ECO:0000259" key="7">
    <source>
        <dbReference type="Pfam" id="PF08240"/>
    </source>
</evidence>
<dbReference type="InterPro" id="IPR013154">
    <property type="entry name" value="ADH-like_N"/>
</dbReference>
<dbReference type="AlphaFoldDB" id="A0A975JYN8"/>
<dbReference type="PROSITE" id="PS00059">
    <property type="entry name" value="ADH_ZINC"/>
    <property type="match status" value="1"/>
</dbReference>